<dbReference type="CDD" id="cd00093">
    <property type="entry name" value="HTH_XRE"/>
    <property type="match status" value="1"/>
</dbReference>
<dbReference type="Gene3D" id="1.10.10.2910">
    <property type="match status" value="1"/>
</dbReference>
<dbReference type="Pfam" id="PF06114">
    <property type="entry name" value="Peptidase_M78"/>
    <property type="match status" value="1"/>
</dbReference>
<evidence type="ECO:0000313" key="3">
    <source>
        <dbReference type="EMBL" id="MFH8252908.1"/>
    </source>
</evidence>
<reference evidence="3 4" key="1">
    <citation type="submission" date="2024-09" db="EMBL/GenBank/DDBJ databases">
        <authorList>
            <person name="Pan X."/>
        </authorList>
    </citation>
    <scope>NUCLEOTIDE SEQUENCE [LARGE SCALE GENOMIC DNA]</scope>
    <source>
        <strain evidence="3 4">B2969</strain>
    </source>
</reference>
<comment type="caution">
    <text evidence="3">The sequence shown here is derived from an EMBL/GenBank/DDBJ whole genome shotgun (WGS) entry which is preliminary data.</text>
</comment>
<dbReference type="RefSeq" id="WP_397558336.1">
    <property type="nucleotide sequence ID" value="NZ_JBIQWL010000013.1"/>
</dbReference>
<dbReference type="PANTHER" id="PTHR43236">
    <property type="entry name" value="ANTITOXIN HIGA1"/>
    <property type="match status" value="1"/>
</dbReference>
<name>A0ABW7QDC4_9MICO</name>
<keyword evidence="4" id="KW-1185">Reference proteome</keyword>
<dbReference type="Gene3D" id="1.10.260.40">
    <property type="entry name" value="lambda repressor-like DNA-binding domains"/>
    <property type="match status" value="1"/>
</dbReference>
<dbReference type="SUPFAM" id="SSF47413">
    <property type="entry name" value="lambda repressor-like DNA-binding domains"/>
    <property type="match status" value="1"/>
</dbReference>
<organism evidence="3 4">
    <name type="scientific">Microbacterium alkaliflavum</name>
    <dbReference type="NCBI Taxonomy" id="3248839"/>
    <lineage>
        <taxon>Bacteria</taxon>
        <taxon>Bacillati</taxon>
        <taxon>Actinomycetota</taxon>
        <taxon>Actinomycetes</taxon>
        <taxon>Micrococcales</taxon>
        <taxon>Microbacteriaceae</taxon>
        <taxon>Microbacterium</taxon>
    </lineage>
</organism>
<dbReference type="SMART" id="SM00530">
    <property type="entry name" value="HTH_XRE"/>
    <property type="match status" value="1"/>
</dbReference>
<dbReference type="Proteomes" id="UP001610861">
    <property type="component" value="Unassembled WGS sequence"/>
</dbReference>
<dbReference type="InterPro" id="IPR001387">
    <property type="entry name" value="Cro/C1-type_HTH"/>
</dbReference>
<gene>
    <name evidence="3" type="ORF">ACH3VR_21255</name>
</gene>
<dbReference type="InterPro" id="IPR052345">
    <property type="entry name" value="Rad_response_metalloprotease"/>
</dbReference>
<evidence type="ECO:0000313" key="4">
    <source>
        <dbReference type="Proteomes" id="UP001610861"/>
    </source>
</evidence>
<dbReference type="InterPro" id="IPR010982">
    <property type="entry name" value="Lambda_DNA-bd_dom_sf"/>
</dbReference>
<dbReference type="EMBL" id="JBIQWL010000013">
    <property type="protein sequence ID" value="MFH8252908.1"/>
    <property type="molecule type" value="Genomic_DNA"/>
</dbReference>
<dbReference type="PANTHER" id="PTHR43236:SF1">
    <property type="entry name" value="BLL7220 PROTEIN"/>
    <property type="match status" value="1"/>
</dbReference>
<dbReference type="PROSITE" id="PS50943">
    <property type="entry name" value="HTH_CROC1"/>
    <property type="match status" value="1"/>
</dbReference>
<protein>
    <submittedName>
        <fullName evidence="3">ImmA/IrrE family metallo-endopeptidase</fullName>
    </submittedName>
</protein>
<comment type="similarity">
    <text evidence="1">Belongs to the short-chain fatty acyl-CoA assimilation regulator (ScfR) family.</text>
</comment>
<evidence type="ECO:0000259" key="2">
    <source>
        <dbReference type="PROSITE" id="PS50943"/>
    </source>
</evidence>
<proteinExistence type="inferred from homology"/>
<feature type="domain" description="HTH cro/C1-type" evidence="2">
    <location>
        <begin position="24"/>
        <end position="63"/>
    </location>
</feature>
<sequence>MEVGERVRARVREVLPGRTHASIAEEIGMTPDAFSRAVNGSRGFSAAELAALSYVLNTSMYWLATGERDPAEALVVARHEFDHDTGSRHADWDDLKSTVEKVSLAYRQARLPEKSSDVPADAATVRDALGDDFIRPFAEQLADVYHIDVIRVGGLRNACSASIAGRVVIILNETGNWFHQNWSLAHELGHVAHGHANTPEPATAAENDAQEAAANAFAAELLLPADLLTQVDWANVSGDEVAANLWRWGVSSDALRRRLAALRCPTSPATDQMLGWTTQKILRRYPGWNDDGTDQITERMDAAASRRFPLELQAAHIELISQGRLPKATLAWMLDVDEDEIEIDEPDTPDADIDELARALGFVAT</sequence>
<evidence type="ECO:0000256" key="1">
    <source>
        <dbReference type="ARBA" id="ARBA00007227"/>
    </source>
</evidence>
<dbReference type="InterPro" id="IPR010359">
    <property type="entry name" value="IrrE_HExxH"/>
</dbReference>
<accession>A0ABW7QDC4</accession>